<feature type="signal peptide" evidence="12">
    <location>
        <begin position="1"/>
        <end position="17"/>
    </location>
</feature>
<organism evidence="14">
    <name type="scientific">Alexandrium monilatum</name>
    <dbReference type="NCBI Taxonomy" id="311494"/>
    <lineage>
        <taxon>Eukaryota</taxon>
        <taxon>Sar</taxon>
        <taxon>Alveolata</taxon>
        <taxon>Dinophyceae</taxon>
        <taxon>Gonyaulacales</taxon>
        <taxon>Pyrocystaceae</taxon>
        <taxon>Alexandrium</taxon>
    </lineage>
</organism>
<gene>
    <name evidence="14" type="ORF">AMON00008_LOCUS45895</name>
</gene>
<evidence type="ECO:0000256" key="11">
    <source>
        <dbReference type="ARBA" id="ARBA00023136"/>
    </source>
</evidence>
<evidence type="ECO:0000313" key="14">
    <source>
        <dbReference type="EMBL" id="CAE4636402.1"/>
    </source>
</evidence>
<comment type="subcellular location">
    <subcellularLocation>
        <location evidence="1">Membrane</location>
        <topology evidence="1">Multi-pass membrane protein</topology>
    </subcellularLocation>
</comment>
<keyword evidence="6" id="KW-0479">Metal-binding</keyword>
<evidence type="ECO:0000256" key="6">
    <source>
        <dbReference type="ARBA" id="ARBA00022723"/>
    </source>
</evidence>
<reference evidence="14" key="1">
    <citation type="submission" date="2021-01" db="EMBL/GenBank/DDBJ databases">
        <authorList>
            <person name="Corre E."/>
            <person name="Pelletier E."/>
            <person name="Niang G."/>
            <person name="Scheremetjew M."/>
            <person name="Finn R."/>
            <person name="Kale V."/>
            <person name="Holt S."/>
            <person name="Cochrane G."/>
            <person name="Meng A."/>
            <person name="Brown T."/>
            <person name="Cohen L."/>
        </authorList>
    </citation>
    <scope>NUCLEOTIDE SEQUENCE</scope>
    <source>
        <strain evidence="14">CCMP3105</strain>
    </source>
</reference>
<keyword evidence="7" id="KW-1133">Transmembrane helix</keyword>
<keyword evidence="5" id="KW-0812">Transmembrane</keyword>
<name>A0A7S4S721_9DINO</name>
<dbReference type="EMBL" id="HBNR01064985">
    <property type="protein sequence ID" value="CAE4636402.1"/>
    <property type="molecule type" value="Transcribed_RNA"/>
</dbReference>
<evidence type="ECO:0000256" key="1">
    <source>
        <dbReference type="ARBA" id="ARBA00004141"/>
    </source>
</evidence>
<keyword evidence="12" id="KW-0732">Signal</keyword>
<sequence>MAQKVVLSAFVLGRVWAQDAAFVVPQRADTISSFSPGSFVAPPVVQRQAESPSSRSFAWAPALTAGLLATLATRSRQSRRARGGEQVQRMTLEACDEWIGKLNLDAFGKEVHELGRRLKAEQGEEDQKHLRKMIFWSRLCAAVGLGTMWLGPNPLSVIALSLWTHSAWTMIGHHVCHGGYNRTAPSGRYSSRGFAIGSLGRRIVDWFDWMLPEAWSVEHNNLHHYRLGEDSDPDLLERNAETWKGNEKYTMPFVSMLLWKWAYYAPNTYKEMKVAELRRQGKPLPDGFDPQAPLTLSNLAAGKGKGIFSVWEFVRRVIGPYFLARFFLLPLPLALVNPAFFASAVVNLALADVLSNIHGFIVIVTNHAGSDLYRFQVGCKPKSPTFYLRAVTSSANFDTGSDLNDFMHGWLNYQIEHHCWPDLSMRAYQKGQPELRAICEKYGVPYVQENVFVRLKKTMDIAMGLTNMRRYPRELESEKDIMVWSEERARVAAA</sequence>
<dbReference type="PANTHER" id="PTHR19353:SF30">
    <property type="entry name" value="DELTA 8-(E)-SPHINGOLIPID DESATURASE"/>
    <property type="match status" value="1"/>
</dbReference>
<keyword evidence="8" id="KW-0560">Oxidoreductase</keyword>
<keyword evidence="9" id="KW-0408">Iron</keyword>
<protein>
    <recommendedName>
        <fullName evidence="13">Fatty acid desaturase domain-containing protein</fullName>
    </recommendedName>
</protein>
<dbReference type="AlphaFoldDB" id="A0A7S4S721"/>
<evidence type="ECO:0000256" key="7">
    <source>
        <dbReference type="ARBA" id="ARBA00022989"/>
    </source>
</evidence>
<dbReference type="GO" id="GO:0016020">
    <property type="term" value="C:membrane"/>
    <property type="evidence" value="ECO:0007669"/>
    <property type="project" value="UniProtKB-SubCell"/>
</dbReference>
<evidence type="ECO:0000256" key="5">
    <source>
        <dbReference type="ARBA" id="ARBA00022692"/>
    </source>
</evidence>
<evidence type="ECO:0000256" key="10">
    <source>
        <dbReference type="ARBA" id="ARBA00023098"/>
    </source>
</evidence>
<dbReference type="GO" id="GO:0016717">
    <property type="term" value="F:oxidoreductase activity, acting on paired donors, with oxidation of a pair of donors resulting in the reduction of molecular oxygen to two molecules of water"/>
    <property type="evidence" value="ECO:0007669"/>
    <property type="project" value="TreeGrafter"/>
</dbReference>
<evidence type="ECO:0000259" key="13">
    <source>
        <dbReference type="Pfam" id="PF00487"/>
    </source>
</evidence>
<comment type="similarity">
    <text evidence="3">Belongs to the fatty acid desaturase type 1 family.</text>
</comment>
<feature type="chain" id="PRO_5030632254" description="Fatty acid desaturase domain-containing protein" evidence="12">
    <location>
        <begin position="18"/>
        <end position="494"/>
    </location>
</feature>
<keyword evidence="10" id="KW-0443">Lipid metabolism</keyword>
<dbReference type="Pfam" id="PF00487">
    <property type="entry name" value="FA_desaturase"/>
    <property type="match status" value="1"/>
</dbReference>
<keyword evidence="11" id="KW-0472">Membrane</keyword>
<accession>A0A7S4S721</accession>
<evidence type="ECO:0000256" key="12">
    <source>
        <dbReference type="SAM" id="SignalP"/>
    </source>
</evidence>
<proteinExistence type="inferred from homology"/>
<evidence type="ECO:0000256" key="9">
    <source>
        <dbReference type="ARBA" id="ARBA00023004"/>
    </source>
</evidence>
<dbReference type="PANTHER" id="PTHR19353">
    <property type="entry name" value="FATTY ACID DESATURASE 2"/>
    <property type="match status" value="1"/>
</dbReference>
<feature type="domain" description="Fatty acid desaturase" evidence="13">
    <location>
        <begin position="149"/>
        <end position="448"/>
    </location>
</feature>
<evidence type="ECO:0000256" key="2">
    <source>
        <dbReference type="ARBA" id="ARBA00005189"/>
    </source>
</evidence>
<evidence type="ECO:0000256" key="3">
    <source>
        <dbReference type="ARBA" id="ARBA00009295"/>
    </source>
</evidence>
<evidence type="ECO:0000256" key="8">
    <source>
        <dbReference type="ARBA" id="ARBA00023002"/>
    </source>
</evidence>
<dbReference type="InterPro" id="IPR012171">
    <property type="entry name" value="Fatty_acid_desaturase"/>
</dbReference>
<dbReference type="InterPro" id="IPR005804">
    <property type="entry name" value="FA_desaturase_dom"/>
</dbReference>
<keyword evidence="4" id="KW-0349">Heme</keyword>
<dbReference type="GO" id="GO:0046872">
    <property type="term" value="F:metal ion binding"/>
    <property type="evidence" value="ECO:0007669"/>
    <property type="project" value="UniProtKB-KW"/>
</dbReference>
<evidence type="ECO:0000256" key="4">
    <source>
        <dbReference type="ARBA" id="ARBA00022617"/>
    </source>
</evidence>
<comment type="pathway">
    <text evidence="2">Lipid metabolism.</text>
</comment>
<dbReference type="GO" id="GO:0006629">
    <property type="term" value="P:lipid metabolic process"/>
    <property type="evidence" value="ECO:0007669"/>
    <property type="project" value="UniProtKB-KW"/>
</dbReference>